<dbReference type="InterPro" id="IPR050155">
    <property type="entry name" value="HAD-like_hydrolase_sf"/>
</dbReference>
<dbReference type="InterPro" id="IPR006439">
    <property type="entry name" value="HAD-SF_hydro_IA"/>
</dbReference>
<dbReference type="EMBL" id="BAAACF010000001">
    <property type="protein sequence ID" value="GAA0721996.1"/>
    <property type="molecule type" value="Genomic_DNA"/>
</dbReference>
<dbReference type="NCBIfam" id="TIGR01549">
    <property type="entry name" value="HAD-SF-IA-v1"/>
    <property type="match status" value="1"/>
</dbReference>
<accession>A0ABN1IV74</accession>
<name>A0ABN1IV74_9CLOT</name>
<dbReference type="InterPro" id="IPR041492">
    <property type="entry name" value="HAD_2"/>
</dbReference>
<evidence type="ECO:0000313" key="1">
    <source>
        <dbReference type="EMBL" id="GAA0721996.1"/>
    </source>
</evidence>
<protein>
    <submittedName>
        <fullName evidence="1">Pyrophosphatase PpaX</fullName>
    </submittedName>
</protein>
<dbReference type="InterPro" id="IPR023198">
    <property type="entry name" value="PGP-like_dom2"/>
</dbReference>
<dbReference type="SUPFAM" id="SSF56784">
    <property type="entry name" value="HAD-like"/>
    <property type="match status" value="1"/>
</dbReference>
<dbReference type="InterPro" id="IPR023214">
    <property type="entry name" value="HAD_sf"/>
</dbReference>
<dbReference type="Proteomes" id="UP001500339">
    <property type="component" value="Unassembled WGS sequence"/>
</dbReference>
<dbReference type="SFLD" id="SFLDS00003">
    <property type="entry name" value="Haloacid_Dehalogenase"/>
    <property type="match status" value="1"/>
</dbReference>
<dbReference type="InterPro" id="IPR036412">
    <property type="entry name" value="HAD-like_sf"/>
</dbReference>
<organism evidence="1 2">
    <name type="scientific">Clostridium malenominatum</name>
    <dbReference type="NCBI Taxonomy" id="1539"/>
    <lineage>
        <taxon>Bacteria</taxon>
        <taxon>Bacillati</taxon>
        <taxon>Bacillota</taxon>
        <taxon>Clostridia</taxon>
        <taxon>Eubacteriales</taxon>
        <taxon>Clostridiaceae</taxon>
        <taxon>Clostridium</taxon>
    </lineage>
</organism>
<gene>
    <name evidence="1" type="primary">ppaX</name>
    <name evidence="1" type="ORF">GCM10008905_13030</name>
</gene>
<dbReference type="NCBIfam" id="NF009804">
    <property type="entry name" value="PRK13288.1"/>
    <property type="match status" value="1"/>
</dbReference>
<dbReference type="Gene3D" id="1.10.150.240">
    <property type="entry name" value="Putative phosphatase, domain 2"/>
    <property type="match status" value="1"/>
</dbReference>
<evidence type="ECO:0000313" key="2">
    <source>
        <dbReference type="Proteomes" id="UP001500339"/>
    </source>
</evidence>
<sequence length="210" mass="23825">MFKAILFDLDGTLINTNDLIVHTYKHILKTHLDVEVEDGEIISTFGEPLKDVLERYGKDKAEEMFNDYIEYNRTIHDDLTKPIEGVEEGLKLLKKMGVKIGVVTSKRREGALRGLKLFNLEKYMDIIITPEDTQNHKPHGEPVLKACEMLNVLPNDALMVGDSHNDILCGQNAGAKTCLVRYTALNVDEMLKHNPDYVVDSIVDIYNIIK</sequence>
<proteinExistence type="predicted"/>
<dbReference type="PRINTS" id="PR00413">
    <property type="entry name" value="HADHALOGNASE"/>
</dbReference>
<dbReference type="PANTHER" id="PTHR43434:SF26">
    <property type="entry name" value="PYROPHOSPHATASE PPAX"/>
    <property type="match status" value="1"/>
</dbReference>
<dbReference type="NCBIfam" id="TIGR01509">
    <property type="entry name" value="HAD-SF-IA-v3"/>
    <property type="match status" value="1"/>
</dbReference>
<dbReference type="Gene3D" id="3.40.50.1000">
    <property type="entry name" value="HAD superfamily/HAD-like"/>
    <property type="match status" value="1"/>
</dbReference>
<reference evidence="1 2" key="1">
    <citation type="journal article" date="2019" name="Int. J. Syst. Evol. Microbiol.">
        <title>The Global Catalogue of Microorganisms (GCM) 10K type strain sequencing project: providing services to taxonomists for standard genome sequencing and annotation.</title>
        <authorList>
            <consortium name="The Broad Institute Genomics Platform"/>
            <consortium name="The Broad Institute Genome Sequencing Center for Infectious Disease"/>
            <person name="Wu L."/>
            <person name="Ma J."/>
        </authorList>
    </citation>
    <scope>NUCLEOTIDE SEQUENCE [LARGE SCALE GENOMIC DNA]</scope>
    <source>
        <strain evidence="1 2">JCM 1405</strain>
    </source>
</reference>
<keyword evidence="2" id="KW-1185">Reference proteome</keyword>
<dbReference type="SFLD" id="SFLDG01135">
    <property type="entry name" value="C1.5.6:_HAD__Beta-PGM__Phospha"/>
    <property type="match status" value="1"/>
</dbReference>
<comment type="caution">
    <text evidence="1">The sequence shown here is derived from an EMBL/GenBank/DDBJ whole genome shotgun (WGS) entry which is preliminary data.</text>
</comment>
<dbReference type="Pfam" id="PF13419">
    <property type="entry name" value="HAD_2"/>
    <property type="match status" value="1"/>
</dbReference>
<dbReference type="SFLD" id="SFLDG01129">
    <property type="entry name" value="C1.5:_HAD__Beta-PGM__Phosphata"/>
    <property type="match status" value="1"/>
</dbReference>
<dbReference type="RefSeq" id="WP_343767989.1">
    <property type="nucleotide sequence ID" value="NZ_BAAACF010000001.1"/>
</dbReference>
<dbReference type="PANTHER" id="PTHR43434">
    <property type="entry name" value="PHOSPHOGLYCOLATE PHOSPHATASE"/>
    <property type="match status" value="1"/>
</dbReference>